<proteinExistence type="predicted"/>
<dbReference type="AlphaFoldDB" id="A0A2G9U3A1"/>
<gene>
    <name evidence="2" type="ORF">TELCIR_13632</name>
</gene>
<feature type="compositionally biased region" description="Basic and acidic residues" evidence="1">
    <location>
        <begin position="20"/>
        <end position="30"/>
    </location>
</feature>
<dbReference type="OrthoDB" id="5861038at2759"/>
<keyword evidence="3" id="KW-1185">Reference proteome</keyword>
<evidence type="ECO:0000313" key="3">
    <source>
        <dbReference type="Proteomes" id="UP000230423"/>
    </source>
</evidence>
<name>A0A2G9U3A1_TELCI</name>
<protein>
    <submittedName>
        <fullName evidence="2">Uncharacterized protein</fullName>
    </submittedName>
</protein>
<evidence type="ECO:0000256" key="1">
    <source>
        <dbReference type="SAM" id="MobiDB-lite"/>
    </source>
</evidence>
<evidence type="ECO:0000313" key="2">
    <source>
        <dbReference type="EMBL" id="PIO64727.1"/>
    </source>
</evidence>
<dbReference type="EMBL" id="KZ349637">
    <property type="protein sequence ID" value="PIO64727.1"/>
    <property type="molecule type" value="Genomic_DNA"/>
</dbReference>
<feature type="compositionally biased region" description="Basic and acidic residues" evidence="1">
    <location>
        <begin position="1"/>
        <end position="12"/>
    </location>
</feature>
<organism evidence="2 3">
    <name type="scientific">Teladorsagia circumcincta</name>
    <name type="common">Brown stomach worm</name>
    <name type="synonym">Ostertagia circumcincta</name>
    <dbReference type="NCBI Taxonomy" id="45464"/>
    <lineage>
        <taxon>Eukaryota</taxon>
        <taxon>Metazoa</taxon>
        <taxon>Ecdysozoa</taxon>
        <taxon>Nematoda</taxon>
        <taxon>Chromadorea</taxon>
        <taxon>Rhabditida</taxon>
        <taxon>Rhabditina</taxon>
        <taxon>Rhabditomorpha</taxon>
        <taxon>Strongyloidea</taxon>
        <taxon>Trichostrongylidae</taxon>
        <taxon>Teladorsagia</taxon>
    </lineage>
</organism>
<feature type="compositionally biased region" description="Low complexity" evidence="1">
    <location>
        <begin position="145"/>
        <end position="163"/>
    </location>
</feature>
<feature type="region of interest" description="Disordered" evidence="1">
    <location>
        <begin position="263"/>
        <end position="288"/>
    </location>
</feature>
<reference evidence="2 3" key="1">
    <citation type="submission" date="2015-09" db="EMBL/GenBank/DDBJ databases">
        <title>Draft genome of the parasitic nematode Teladorsagia circumcincta isolate WARC Sus (inbred).</title>
        <authorList>
            <person name="Mitreva M."/>
        </authorList>
    </citation>
    <scope>NUCLEOTIDE SEQUENCE [LARGE SCALE GENOMIC DNA]</scope>
    <source>
        <strain evidence="2 3">S</strain>
    </source>
</reference>
<feature type="region of interest" description="Disordered" evidence="1">
    <location>
        <begin position="139"/>
        <end position="183"/>
    </location>
</feature>
<sequence>MSSNDSRSRSFEEVMESEDDFRKQTERNRAVDSPLGQLDPSRITHMVVDQVGLGGPAVRADNDGFVVPGPPYQMIVPAQMGMMGGNLQQYYQQQNPQTQWTQQQQQMQQGHFVRQPQMMGTAPQQRVMIQRVPYPPGTVYPTGMQGVPQQQQQPQGVVAQPAGRPSGAPAQQTQRPAYPPGATQQQFAYNGGQPAAQYTQAQTAQAAAYQQQMYQRQQQVPQHQQMRPYMSPQGTMVTPTHQGVFTINIKYRRHVAQVKRQEILHEGGPSTKEIGAVKRYEKKKASLP</sequence>
<accession>A0A2G9U3A1</accession>
<dbReference type="Proteomes" id="UP000230423">
    <property type="component" value="Unassembled WGS sequence"/>
</dbReference>
<feature type="region of interest" description="Disordered" evidence="1">
    <location>
        <begin position="1"/>
        <end position="38"/>
    </location>
</feature>